<organism evidence="2 3">
    <name type="scientific">Roseovarius litoreus</name>
    <dbReference type="NCBI Taxonomy" id="1155722"/>
    <lineage>
        <taxon>Bacteria</taxon>
        <taxon>Pseudomonadati</taxon>
        <taxon>Pseudomonadota</taxon>
        <taxon>Alphaproteobacteria</taxon>
        <taxon>Rhodobacterales</taxon>
        <taxon>Roseobacteraceae</taxon>
        <taxon>Roseovarius</taxon>
    </lineage>
</organism>
<dbReference type="Gene3D" id="3.30.1050.10">
    <property type="entry name" value="SCP2 sterol-binding domain"/>
    <property type="match status" value="1"/>
</dbReference>
<dbReference type="Pfam" id="PF02036">
    <property type="entry name" value="SCP2"/>
    <property type="match status" value="1"/>
</dbReference>
<dbReference type="EMBL" id="FRCB01000009">
    <property type="protein sequence ID" value="SHM56319.1"/>
    <property type="molecule type" value="Genomic_DNA"/>
</dbReference>
<gene>
    <name evidence="2" type="ORF">SAMN05443432_10967</name>
</gene>
<reference evidence="2 3" key="1">
    <citation type="submission" date="2016-11" db="EMBL/GenBank/DDBJ databases">
        <authorList>
            <person name="Varghese N."/>
            <person name="Submissions S."/>
        </authorList>
    </citation>
    <scope>NUCLEOTIDE SEQUENCE [LARGE SCALE GENOMIC DNA]</scope>
    <source>
        <strain evidence="2 3">DSM 28249</strain>
    </source>
</reference>
<dbReference type="Proteomes" id="UP000322545">
    <property type="component" value="Unassembled WGS sequence"/>
</dbReference>
<evidence type="ECO:0000313" key="2">
    <source>
        <dbReference type="EMBL" id="SHM56319.1"/>
    </source>
</evidence>
<dbReference type="InterPro" id="IPR036527">
    <property type="entry name" value="SCP2_sterol-bd_dom_sf"/>
</dbReference>
<protein>
    <submittedName>
        <fullName evidence="2">SCP-2 sterol transfer family protein</fullName>
    </submittedName>
</protein>
<feature type="domain" description="SCP2" evidence="1">
    <location>
        <begin position="19"/>
        <end position="96"/>
    </location>
</feature>
<evidence type="ECO:0000259" key="1">
    <source>
        <dbReference type="Pfam" id="PF02036"/>
    </source>
</evidence>
<dbReference type="AlphaFoldDB" id="A0A1M7JTC6"/>
<keyword evidence="3" id="KW-1185">Reference proteome</keyword>
<sequence length="98" mass="9991">MSDLIQSYIETLTPKVAGTLRGTAKLVITGEGAVMLDETGARACDAADEADVALIASDAVFRAILSGDQNPVMAVMGGKLKVEGSAQRALKVSGILVG</sequence>
<accession>A0A1M7JTC6</accession>
<evidence type="ECO:0000313" key="3">
    <source>
        <dbReference type="Proteomes" id="UP000322545"/>
    </source>
</evidence>
<proteinExistence type="predicted"/>
<name>A0A1M7JTC6_9RHOB</name>
<dbReference type="RefSeq" id="WP_149780470.1">
    <property type="nucleotide sequence ID" value="NZ_FRCB01000009.1"/>
</dbReference>
<dbReference type="SUPFAM" id="SSF55718">
    <property type="entry name" value="SCP-like"/>
    <property type="match status" value="1"/>
</dbReference>
<dbReference type="InterPro" id="IPR003033">
    <property type="entry name" value="SCP2_sterol-bd_dom"/>
</dbReference>